<reference evidence="3" key="4">
    <citation type="submission" date="2025-05" db="UniProtKB">
        <authorList>
            <consortium name="EnsemblFungi"/>
        </authorList>
    </citation>
    <scope>IDENTIFICATION</scope>
    <source>
        <strain evidence="3">isolate 1-1 / race 1 (BBBD)</strain>
    </source>
</reference>
<dbReference type="GO" id="GO:0016491">
    <property type="term" value="F:oxidoreductase activity"/>
    <property type="evidence" value="ECO:0007669"/>
    <property type="project" value="UniProtKB-KW"/>
</dbReference>
<dbReference type="InterPro" id="IPR036291">
    <property type="entry name" value="NAD(P)-bd_dom_sf"/>
</dbReference>
<gene>
    <name evidence="2" type="ORF">PTTG_09457</name>
</gene>
<dbReference type="EMBL" id="ADAS02000104">
    <property type="protein sequence ID" value="OAV90317.1"/>
    <property type="molecule type" value="Genomic_DNA"/>
</dbReference>
<sequence length="277" mass="30132">MSPIATGLVKHADPVIDPTRGSADSKSSQLALELFASAKGSDWTVDQMPNLQGRIAIVTGGVEKARNLMRAASIKWLTKWLLNRVTGSSTGIGYATALELARRGAKVYQAQRESNGLPLNTLACRADKDTTDAIKKINVIVPGSNPQFLHLDITSLKSAHSAAHEFLGKEDRLDILVNNAGIAFTPYQLSEDGIELQLCNAIGHFAFTFPLLDLLKKTSEEPGSHVRIVNVASVAHSWVRGTPDFSSVDSLNKHSYFTTDRYGLSKLMNIKFSDLDL</sequence>
<dbReference type="PANTHER" id="PTHR43157:SF31">
    <property type="entry name" value="PHOSPHATIDYLINOSITOL-GLYCAN BIOSYNTHESIS CLASS F PROTEIN"/>
    <property type="match status" value="1"/>
</dbReference>
<dbReference type="EnsemblFungi" id="PTTG_09457-t43_1">
    <property type="protein sequence ID" value="PTTG_09457-t43_1-p1"/>
    <property type="gene ID" value="PTTG_09457"/>
</dbReference>
<reference evidence="3 4" key="3">
    <citation type="journal article" date="2017" name="G3 (Bethesda)">
        <title>Comparative analysis highlights variable genome content of wheat rusts and divergence of the mating loci.</title>
        <authorList>
            <person name="Cuomo C.A."/>
            <person name="Bakkeren G."/>
            <person name="Khalil H.B."/>
            <person name="Panwar V."/>
            <person name="Joly D."/>
            <person name="Linning R."/>
            <person name="Sakthikumar S."/>
            <person name="Song X."/>
            <person name="Adiconis X."/>
            <person name="Fan L."/>
            <person name="Goldberg J.M."/>
            <person name="Levin J.Z."/>
            <person name="Young S."/>
            <person name="Zeng Q."/>
            <person name="Anikster Y."/>
            <person name="Bruce M."/>
            <person name="Wang M."/>
            <person name="Yin C."/>
            <person name="McCallum B."/>
            <person name="Szabo L.J."/>
            <person name="Hulbert S."/>
            <person name="Chen X."/>
            <person name="Fellers J.P."/>
        </authorList>
    </citation>
    <scope>NUCLEOTIDE SEQUENCE</scope>
    <source>
        <strain evidence="3">isolate 1-1 / race 1 (BBBD)</strain>
        <strain evidence="4">Isolate 1-1 / race 1 (BBBD)</strain>
    </source>
</reference>
<dbReference type="PANTHER" id="PTHR43157">
    <property type="entry name" value="PHOSPHATIDYLINOSITOL-GLYCAN BIOSYNTHESIS CLASS F PROTEIN-RELATED"/>
    <property type="match status" value="1"/>
</dbReference>
<dbReference type="InterPro" id="IPR002347">
    <property type="entry name" value="SDR_fam"/>
</dbReference>
<accession>A0A180GC97</accession>
<name>A0A180GC97_PUCT1</name>
<evidence type="ECO:0000313" key="3">
    <source>
        <dbReference type="EnsemblFungi" id="PTTG_09457-t43_1-p1"/>
    </source>
</evidence>
<keyword evidence="1" id="KW-0560">Oxidoreductase</keyword>
<keyword evidence="4" id="KW-1185">Reference proteome</keyword>
<dbReference type="AlphaFoldDB" id="A0A180GC97"/>
<dbReference type="Pfam" id="PF00106">
    <property type="entry name" value="adh_short"/>
    <property type="match status" value="1"/>
</dbReference>
<evidence type="ECO:0000313" key="2">
    <source>
        <dbReference type="EMBL" id="OAV90317.1"/>
    </source>
</evidence>
<dbReference type="PRINTS" id="PR00081">
    <property type="entry name" value="GDHRDH"/>
</dbReference>
<reference evidence="2" key="2">
    <citation type="submission" date="2016-05" db="EMBL/GenBank/DDBJ databases">
        <title>Comparative analysis highlights variable genome content of wheat rusts and divergence of the mating loci.</title>
        <authorList>
            <person name="Cuomo C.A."/>
            <person name="Bakkeren G."/>
            <person name="Szabo L."/>
            <person name="Khalil H."/>
            <person name="Joly D."/>
            <person name="Goldberg J."/>
            <person name="Young S."/>
            <person name="Zeng Q."/>
            <person name="Fellers J."/>
        </authorList>
    </citation>
    <scope>NUCLEOTIDE SEQUENCE [LARGE SCALE GENOMIC DNA]</scope>
    <source>
        <strain evidence="2">1-1 BBBD Race 1</strain>
    </source>
</reference>
<protein>
    <submittedName>
        <fullName evidence="2 3">Uncharacterized protein</fullName>
    </submittedName>
</protein>
<dbReference type="Proteomes" id="UP000005240">
    <property type="component" value="Unassembled WGS sequence"/>
</dbReference>
<reference evidence="2" key="1">
    <citation type="submission" date="2009-11" db="EMBL/GenBank/DDBJ databases">
        <authorList>
            <consortium name="The Broad Institute Genome Sequencing Platform"/>
            <person name="Ward D."/>
            <person name="Feldgarden M."/>
            <person name="Earl A."/>
            <person name="Young S.K."/>
            <person name="Zeng Q."/>
            <person name="Koehrsen M."/>
            <person name="Alvarado L."/>
            <person name="Berlin A."/>
            <person name="Bochicchio J."/>
            <person name="Borenstein D."/>
            <person name="Chapman S.B."/>
            <person name="Chen Z."/>
            <person name="Engels R."/>
            <person name="Freedman E."/>
            <person name="Gellesch M."/>
            <person name="Goldberg J."/>
            <person name="Griggs A."/>
            <person name="Gujja S."/>
            <person name="Heilman E."/>
            <person name="Heiman D."/>
            <person name="Hepburn T."/>
            <person name="Howarth C."/>
            <person name="Jen D."/>
            <person name="Larson L."/>
            <person name="Lewis B."/>
            <person name="Mehta T."/>
            <person name="Park D."/>
            <person name="Pearson M."/>
            <person name="Roberts A."/>
            <person name="Saif S."/>
            <person name="Shea T."/>
            <person name="Shenoy N."/>
            <person name="Sisk P."/>
            <person name="Stolte C."/>
            <person name="Sykes S."/>
            <person name="Thomson T."/>
            <person name="Walk T."/>
            <person name="White J."/>
            <person name="Yandava C."/>
            <person name="Izard J."/>
            <person name="Baranova O.V."/>
            <person name="Blanton J.M."/>
            <person name="Tanner A.C."/>
            <person name="Dewhirst F.E."/>
            <person name="Haas B."/>
            <person name="Nusbaum C."/>
            <person name="Birren B."/>
        </authorList>
    </citation>
    <scope>NUCLEOTIDE SEQUENCE [LARGE SCALE GENOMIC DNA]</scope>
    <source>
        <strain evidence="2">1-1 BBBD Race 1</strain>
    </source>
</reference>
<organism evidence="2">
    <name type="scientific">Puccinia triticina (isolate 1-1 / race 1 (BBBD))</name>
    <name type="common">Brown leaf rust fungus</name>
    <dbReference type="NCBI Taxonomy" id="630390"/>
    <lineage>
        <taxon>Eukaryota</taxon>
        <taxon>Fungi</taxon>
        <taxon>Dikarya</taxon>
        <taxon>Basidiomycota</taxon>
        <taxon>Pucciniomycotina</taxon>
        <taxon>Pucciniomycetes</taxon>
        <taxon>Pucciniales</taxon>
        <taxon>Pucciniaceae</taxon>
        <taxon>Puccinia</taxon>
    </lineage>
</organism>
<proteinExistence type="predicted"/>
<dbReference type="VEuPathDB" id="FungiDB:PTTG_09457"/>
<dbReference type="SUPFAM" id="SSF51735">
    <property type="entry name" value="NAD(P)-binding Rossmann-fold domains"/>
    <property type="match status" value="1"/>
</dbReference>
<dbReference type="OrthoDB" id="191139at2759"/>
<dbReference type="STRING" id="630390.A0A180GC97"/>
<dbReference type="Gene3D" id="3.40.50.720">
    <property type="entry name" value="NAD(P)-binding Rossmann-like Domain"/>
    <property type="match status" value="1"/>
</dbReference>
<evidence type="ECO:0000256" key="1">
    <source>
        <dbReference type="ARBA" id="ARBA00023002"/>
    </source>
</evidence>
<evidence type="ECO:0000313" key="4">
    <source>
        <dbReference type="Proteomes" id="UP000005240"/>
    </source>
</evidence>